<keyword evidence="3" id="KW-1185">Reference proteome</keyword>
<feature type="compositionally biased region" description="Basic and acidic residues" evidence="1">
    <location>
        <begin position="496"/>
        <end position="506"/>
    </location>
</feature>
<feature type="region of interest" description="Disordered" evidence="1">
    <location>
        <begin position="516"/>
        <end position="535"/>
    </location>
</feature>
<feature type="region of interest" description="Disordered" evidence="1">
    <location>
        <begin position="485"/>
        <end position="509"/>
    </location>
</feature>
<dbReference type="VEuPathDB" id="ToxoDB:EMH_0055110"/>
<dbReference type="AlphaFoldDB" id="U6KGV8"/>
<evidence type="ECO:0000256" key="1">
    <source>
        <dbReference type="SAM" id="MobiDB-lite"/>
    </source>
</evidence>
<feature type="region of interest" description="Disordered" evidence="1">
    <location>
        <begin position="130"/>
        <end position="153"/>
    </location>
</feature>
<dbReference type="Proteomes" id="UP000030744">
    <property type="component" value="Unassembled WGS sequence"/>
</dbReference>
<evidence type="ECO:0000313" key="2">
    <source>
        <dbReference type="EMBL" id="CDJ36011.1"/>
    </source>
</evidence>
<feature type="compositionally biased region" description="Low complexity" evidence="1">
    <location>
        <begin position="749"/>
        <end position="762"/>
    </location>
</feature>
<proteinExistence type="predicted"/>
<feature type="region of interest" description="Disordered" evidence="1">
    <location>
        <begin position="793"/>
        <end position="812"/>
    </location>
</feature>
<evidence type="ECO:0000313" key="3">
    <source>
        <dbReference type="Proteomes" id="UP000030744"/>
    </source>
</evidence>
<gene>
    <name evidence="2" type="ORF">EMH_0055110</name>
</gene>
<dbReference type="GeneID" id="60404099"/>
<accession>U6KGV8</accession>
<dbReference type="RefSeq" id="XP_037878300.1">
    <property type="nucleotide sequence ID" value="XM_038022446.1"/>
</dbReference>
<feature type="region of interest" description="Disordered" evidence="1">
    <location>
        <begin position="646"/>
        <end position="665"/>
    </location>
</feature>
<name>U6KGV8_9EIME</name>
<feature type="region of interest" description="Disordered" evidence="1">
    <location>
        <begin position="187"/>
        <end position="239"/>
    </location>
</feature>
<dbReference type="EMBL" id="HG735485">
    <property type="protein sequence ID" value="CDJ36011.1"/>
    <property type="molecule type" value="Genomic_DNA"/>
</dbReference>
<reference evidence="2" key="1">
    <citation type="submission" date="2013-10" db="EMBL/GenBank/DDBJ databases">
        <title>Genomic analysis of the causative agents of coccidiosis in chickens.</title>
        <authorList>
            <person name="Reid A.J."/>
            <person name="Blake D."/>
            <person name="Billington K."/>
            <person name="Browne H."/>
            <person name="Dunn M."/>
            <person name="Hung S."/>
            <person name="Kawahara F."/>
            <person name="Miranda-Saavedra D."/>
            <person name="Mourier T."/>
            <person name="Nagra H."/>
            <person name="Otto T.D."/>
            <person name="Rawlings N."/>
            <person name="Sanchez A."/>
            <person name="Sanders M."/>
            <person name="Subramaniam C."/>
            <person name="Tay Y."/>
            <person name="Dear P."/>
            <person name="Doerig C."/>
            <person name="Gruber A."/>
            <person name="Parkinson J."/>
            <person name="Shirley M."/>
            <person name="Wan K.L."/>
            <person name="Berriman M."/>
            <person name="Tomley F."/>
            <person name="Pain A."/>
        </authorList>
    </citation>
    <scope>NUCLEOTIDE SEQUENCE [LARGE SCALE GENOMIC DNA]</scope>
    <source>
        <strain evidence="2">Houghton</strain>
    </source>
</reference>
<feature type="region of interest" description="Disordered" evidence="1">
    <location>
        <begin position="742"/>
        <end position="764"/>
    </location>
</feature>
<sequence>MPDHVKLQYHQDMLRRQQERLASPSSLSALLHLGNSLVAANLKQALEREVELHWAAMTPTEVSATLNLLAKMKHRPTSALNKLGLAVQHSLHLYTPNLLSGCLLSFDILLYRHRSLLSSLSTFLLNKQIASPHHRQKRQERRQQYPRPSPRFVSQLSAVSATMPTAAAKTPALTATEAYIASRQHNLGQMQHQKEQEPSLGSEAEAQARRPFSLNELQPVERLPPDAHLPPPLAFDRHTRKDDIETTHLLEQVEMPKDALDRLVPSDGLSGNSRCFKSADSPGVSGLTAAPRRSTISLQSRAGAAAVALTVRGADIPCSVGVSIDPFLAAALLQHLSHIQHYKDPELLSRLLASVSAATANYGQQRMQHLLEPESDSRLRGSCPVPVTENSAGFPLVTCAESVHHVAEAANEVAATTVVASTSEVSFSTVASAGDPAALTANEATVRRRRGTPIGTHELHESWAEFASAAITAADALLPRWGKTRRASFSGPAPEASRRHGGEDNRTGGAELLNETVSSRGKSQPSGSHGVPSDQDTIRRLKEQGLHRALQFVTLPWSTFVSQFRKAIDLGTSRERPHTRNRLARKRRRTVNGFVPAGAEVARTVTKRECAADSMRRWACCRRAFLQPFQLVSLFSRQYPPSIGAEATASARTDSSGNAQLPPQPQLQLPSHQIFPFGISFADTAGTQALLMDTGPLLPPVLPKDAPSSLKKQVKQQHDKKMKCARQAQALLQRHQQRLHLPGGIDSPSVGASTATVTAGTANPPTVQAIGITSTSEQPPAFQSVPMICPGDSIQSAATPKPARARKDEQHRSRLLHAAAGALCAAANMKILTLRIARPFVLQLPFLCAESSCVATGTKAAAKDLSACCAAAAAALQTLGLRLDEPVNYAHSARRRNPRPPTPDLAVIRVELLISLEMAFRSPRFVALWRQAATDAASLDHILTQHRAEDNPQRRLAHLLPQAAYLYSVVFQALVNDVQRESTPSRSIYAWQQQQQQSALQFCNLLANSIATMMGCAAIANHLPSLTLMLNACRCLSAGVISARSVPKQQHSKQSSLTMPLQQTEKEIMRKLEQALTDTDANTEDLPSKYIRSSLVALVRSHQSTRRSAPPATVESAAEAEASFHPVVYALASKLHLTRNTIHRWVAEAAGAEELRLQRNQPS</sequence>
<reference evidence="2" key="2">
    <citation type="submission" date="2013-10" db="EMBL/GenBank/DDBJ databases">
        <authorList>
            <person name="Aslett M."/>
        </authorList>
    </citation>
    <scope>NUCLEOTIDE SEQUENCE [LARGE SCALE GENOMIC DNA]</scope>
    <source>
        <strain evidence="2">Houghton</strain>
    </source>
</reference>
<feature type="compositionally biased region" description="Polar residues" evidence="1">
    <location>
        <begin position="516"/>
        <end position="527"/>
    </location>
</feature>
<feature type="compositionally biased region" description="Polar residues" evidence="1">
    <location>
        <begin position="650"/>
        <end position="659"/>
    </location>
</feature>
<dbReference type="OrthoDB" id="347884at2759"/>
<protein>
    <submittedName>
        <fullName evidence="2">Uncharacterized protein</fullName>
    </submittedName>
</protein>
<organism evidence="2 3">
    <name type="scientific">Eimeria mitis</name>
    <dbReference type="NCBI Taxonomy" id="44415"/>
    <lineage>
        <taxon>Eukaryota</taxon>
        <taxon>Sar</taxon>
        <taxon>Alveolata</taxon>
        <taxon>Apicomplexa</taxon>
        <taxon>Conoidasida</taxon>
        <taxon>Coccidia</taxon>
        <taxon>Eucoccidiorida</taxon>
        <taxon>Eimeriorina</taxon>
        <taxon>Eimeriidae</taxon>
        <taxon>Eimeria</taxon>
    </lineage>
</organism>
<feature type="region of interest" description="Disordered" evidence="1">
    <location>
        <begin position="701"/>
        <end position="720"/>
    </location>
</feature>